<dbReference type="KEGG" id="fae:FAES_2382"/>
<dbReference type="Gene3D" id="3.20.20.150">
    <property type="entry name" value="Divalent-metal-dependent TIM barrel enzymes"/>
    <property type="match status" value="1"/>
</dbReference>
<dbReference type="PATRIC" id="fig|1166018.3.peg.4141"/>
<evidence type="ECO:0000313" key="2">
    <source>
        <dbReference type="EMBL" id="CCH00391.1"/>
    </source>
</evidence>
<dbReference type="RefSeq" id="WP_015331490.1">
    <property type="nucleotide sequence ID" value="NC_020054.1"/>
</dbReference>
<evidence type="ECO:0000313" key="3">
    <source>
        <dbReference type="Proteomes" id="UP000011058"/>
    </source>
</evidence>
<dbReference type="GO" id="GO:0016853">
    <property type="term" value="F:isomerase activity"/>
    <property type="evidence" value="ECO:0007669"/>
    <property type="project" value="UniProtKB-KW"/>
</dbReference>
<reference evidence="2 3" key="1">
    <citation type="journal article" date="2012" name="J. Bacteriol.">
        <title>Genome Sequence of Fibrella aestuarina BUZ 2T, a Filamentous Marine Bacterium.</title>
        <authorList>
            <person name="Filippini M."/>
            <person name="Qi W."/>
            <person name="Blom J."/>
            <person name="Goesmann A."/>
            <person name="Smits T.H."/>
            <person name="Bagheri H.C."/>
        </authorList>
    </citation>
    <scope>NUCLEOTIDE SEQUENCE [LARGE SCALE GENOMIC DNA]</scope>
    <source>
        <strain evidence="3">BUZ 2T</strain>
    </source>
</reference>
<dbReference type="STRING" id="1166018.FAES_2382"/>
<dbReference type="AlphaFoldDB" id="I0K8D8"/>
<dbReference type="InterPro" id="IPR036237">
    <property type="entry name" value="Xyl_isomerase-like_sf"/>
</dbReference>
<proteinExistence type="predicted"/>
<dbReference type="HOGENOM" id="CLU_073994_0_0_10"/>
<keyword evidence="3" id="KW-1185">Reference proteome</keyword>
<organism evidence="2 3">
    <name type="scientific">Fibrella aestuarina BUZ 2</name>
    <dbReference type="NCBI Taxonomy" id="1166018"/>
    <lineage>
        <taxon>Bacteria</taxon>
        <taxon>Pseudomonadati</taxon>
        <taxon>Bacteroidota</taxon>
        <taxon>Cytophagia</taxon>
        <taxon>Cytophagales</taxon>
        <taxon>Spirosomataceae</taxon>
        <taxon>Fibrella</taxon>
    </lineage>
</organism>
<dbReference type="OrthoDB" id="2555274at2"/>
<dbReference type="Pfam" id="PF01261">
    <property type="entry name" value="AP_endonuc_2"/>
    <property type="match status" value="1"/>
</dbReference>
<dbReference type="eggNOG" id="COG1082">
    <property type="taxonomic scope" value="Bacteria"/>
</dbReference>
<sequence length="268" mass="30395">MTIKFFAPEWGNTLPFATFCQNVKAAGYDGVEMALPLDPAKKQAVLGTLHEYGLELIGQYWQSFETDLAEHMRNYETYLRNLIEARPVLVNCQTGKDFFSPEQNRQLFALAAQISAETGVKIIHETHRGKSLFAAHVTQHFLTSLPDLRLCLDISHWCTVHESLLADQPEAVALAIAHTDHIHSRVGHPEGPQVNDPRAPEWETTLNTYLAWWDRVVEQHRAAGTQLTINTEFGPTPYMPTQPYSQEPLASQWEVNVFMLNLLKARYA</sequence>
<feature type="domain" description="Xylose isomerase-like TIM barrel" evidence="1">
    <location>
        <begin position="21"/>
        <end position="183"/>
    </location>
</feature>
<dbReference type="SUPFAM" id="SSF51658">
    <property type="entry name" value="Xylose isomerase-like"/>
    <property type="match status" value="1"/>
</dbReference>
<gene>
    <name evidence="2" type="ORF">FAES_2382</name>
</gene>
<protein>
    <submittedName>
        <fullName evidence="2">Xylose isomerase domain protein TIM barrel</fullName>
    </submittedName>
</protein>
<dbReference type="InterPro" id="IPR013022">
    <property type="entry name" value="Xyl_isomerase-like_TIM-brl"/>
</dbReference>
<name>I0K8D8_9BACT</name>
<dbReference type="EMBL" id="HE796683">
    <property type="protein sequence ID" value="CCH00391.1"/>
    <property type="molecule type" value="Genomic_DNA"/>
</dbReference>
<accession>I0K8D8</accession>
<evidence type="ECO:0000259" key="1">
    <source>
        <dbReference type="Pfam" id="PF01261"/>
    </source>
</evidence>
<dbReference type="Proteomes" id="UP000011058">
    <property type="component" value="Chromosome"/>
</dbReference>
<keyword evidence="2" id="KW-0413">Isomerase</keyword>